<gene>
    <name evidence="3" type="ordered locus">Dda3937_02790</name>
</gene>
<keyword evidence="2" id="KW-0732">Signal</keyword>
<dbReference type="STRING" id="198628.Dda3937_02790"/>
<sequence>MVSIPYKGRTMSKYSFSVLAMLLATSVFSVSVPVSAEPGGKGPGNGGPDYQWQRDNPRQQGGHPGPARSSMPDNGGRSPDHNRFSYNDARRLAVDHGFTGYRGLPPGVAKNLARGKPLPPGIARRAVPPEMLRGLPSYPGYEWQIVGKDLVLIALSTAVVTTIINGVFD</sequence>
<feature type="chain" id="PRO_5003140380" evidence="2">
    <location>
        <begin position="37"/>
        <end position="169"/>
    </location>
</feature>
<reference evidence="3 4" key="1">
    <citation type="journal article" date="2011" name="J. Bacteriol.">
        <title>Genome sequence of the plant-pathogenic bacterium Dickeya dadantii 3937.</title>
        <authorList>
            <person name="Glasner J.D."/>
            <person name="Yang C.H."/>
            <person name="Reverchon S."/>
            <person name="Hugouvieux-Cotte-Pattat N."/>
            <person name="Condemine G."/>
            <person name="Bohin J.P."/>
            <person name="Van Gijsegem F."/>
            <person name="Yang S."/>
            <person name="Franza T."/>
            <person name="Expert D."/>
            <person name="Plunkett G. III"/>
            <person name="San Francisco M.J."/>
            <person name="Charkowski A.O."/>
            <person name="Py B."/>
            <person name="Bell K."/>
            <person name="Rauscher L."/>
            <person name="Rodriguez-Palenzuela P."/>
            <person name="Toussaint A."/>
            <person name="Holeva M.C."/>
            <person name="He S.Y."/>
            <person name="Douet V."/>
            <person name="Boccara M."/>
            <person name="Blanco C."/>
            <person name="Toth I."/>
            <person name="Anderson B.D."/>
            <person name="Biehl B.S."/>
            <person name="Mau B."/>
            <person name="Flynn S.M."/>
            <person name="Barras F."/>
            <person name="Lindeberg M."/>
            <person name="Birch P.R."/>
            <person name="Tsuyumu S."/>
            <person name="Shi X."/>
            <person name="Hibbing M."/>
            <person name="Yap M.N."/>
            <person name="Carpentier M."/>
            <person name="Dassa E."/>
            <person name="Umehara M."/>
            <person name="Kim J.F."/>
            <person name="Rusch M."/>
            <person name="Soni P."/>
            <person name="Mayhew G.F."/>
            <person name="Fouts D.E."/>
            <person name="Gill S.R."/>
            <person name="Blattner F.R."/>
            <person name="Keen N.T."/>
            <person name="Perna N.T."/>
        </authorList>
    </citation>
    <scope>NUCLEOTIDE SEQUENCE [LARGE SCALE GENOMIC DNA]</scope>
    <source>
        <strain evidence="3 4">3937</strain>
    </source>
</reference>
<protein>
    <submittedName>
        <fullName evidence="3">Putative inner membrane protein</fullName>
    </submittedName>
</protein>
<proteinExistence type="predicted"/>
<accession>E0SIN6</accession>
<feature type="region of interest" description="Disordered" evidence="1">
    <location>
        <begin position="38"/>
        <end position="86"/>
    </location>
</feature>
<dbReference type="Proteomes" id="UP000006859">
    <property type="component" value="Chromosome"/>
</dbReference>
<dbReference type="KEGG" id="ddd:Dda3937_02790"/>
<name>E0SIN6_DICD3</name>
<dbReference type="NCBIfam" id="NF040487">
    <property type="entry name" value="T3SS_CigR_fam"/>
    <property type="match status" value="1"/>
</dbReference>
<evidence type="ECO:0000313" key="3">
    <source>
        <dbReference type="EMBL" id="ADM99095.1"/>
    </source>
</evidence>
<evidence type="ECO:0000256" key="2">
    <source>
        <dbReference type="SAM" id="SignalP"/>
    </source>
</evidence>
<dbReference type="eggNOG" id="COG5455">
    <property type="taxonomic scope" value="Bacteria"/>
</dbReference>
<feature type="signal peptide" evidence="2">
    <location>
        <begin position="1"/>
        <end position="36"/>
    </location>
</feature>
<dbReference type="AlphaFoldDB" id="E0SIN6"/>
<evidence type="ECO:0000256" key="1">
    <source>
        <dbReference type="SAM" id="MobiDB-lite"/>
    </source>
</evidence>
<dbReference type="Gene3D" id="3.10.450.160">
    <property type="entry name" value="inner membrane protein cigr"/>
    <property type="match status" value="1"/>
</dbReference>
<organism evidence="3 4">
    <name type="scientific">Dickeya dadantii (strain 3937)</name>
    <name type="common">Erwinia chrysanthemi (strain 3937)</name>
    <dbReference type="NCBI Taxonomy" id="198628"/>
    <lineage>
        <taxon>Bacteria</taxon>
        <taxon>Pseudomonadati</taxon>
        <taxon>Pseudomonadota</taxon>
        <taxon>Gammaproteobacteria</taxon>
        <taxon>Enterobacterales</taxon>
        <taxon>Pectobacteriaceae</taxon>
        <taxon>Dickeya</taxon>
    </lineage>
</organism>
<dbReference type="EMBL" id="CP002038">
    <property type="protein sequence ID" value="ADM99095.1"/>
    <property type="molecule type" value="Genomic_DNA"/>
</dbReference>
<evidence type="ECO:0000313" key="4">
    <source>
        <dbReference type="Proteomes" id="UP000006859"/>
    </source>
</evidence>
<dbReference type="HOGENOM" id="CLU_131505_1_0_6"/>
<keyword evidence="4" id="KW-1185">Reference proteome</keyword>